<evidence type="ECO:0000256" key="8">
    <source>
        <dbReference type="ARBA" id="ARBA00023136"/>
    </source>
</evidence>
<evidence type="ECO:0000313" key="12">
    <source>
        <dbReference type="Proteomes" id="UP000887574"/>
    </source>
</evidence>
<evidence type="ECO:0000256" key="7">
    <source>
        <dbReference type="ARBA" id="ARBA00023128"/>
    </source>
</evidence>
<evidence type="ECO:0000256" key="6">
    <source>
        <dbReference type="ARBA" id="ARBA00023010"/>
    </source>
</evidence>
<organism evidence="12 13">
    <name type="scientific">Ditylenchus dipsaci</name>
    <dbReference type="NCBI Taxonomy" id="166011"/>
    <lineage>
        <taxon>Eukaryota</taxon>
        <taxon>Metazoa</taxon>
        <taxon>Ecdysozoa</taxon>
        <taxon>Nematoda</taxon>
        <taxon>Chromadorea</taxon>
        <taxon>Rhabditida</taxon>
        <taxon>Tylenchina</taxon>
        <taxon>Tylenchomorpha</taxon>
        <taxon>Sphaerularioidea</taxon>
        <taxon>Anguinidae</taxon>
        <taxon>Anguininae</taxon>
        <taxon>Ditylenchus</taxon>
    </lineage>
</organism>
<dbReference type="Pfam" id="PF03656">
    <property type="entry name" value="Pam16"/>
    <property type="match status" value="1"/>
</dbReference>
<evidence type="ECO:0000256" key="4">
    <source>
        <dbReference type="ARBA" id="ARBA00022792"/>
    </source>
</evidence>
<dbReference type="Proteomes" id="UP000887574">
    <property type="component" value="Unplaced"/>
</dbReference>
<keyword evidence="12" id="KW-1185">Reference proteome</keyword>
<keyword evidence="8" id="KW-0472">Membrane</keyword>
<reference evidence="13" key="1">
    <citation type="submission" date="2022-11" db="UniProtKB">
        <authorList>
            <consortium name="WormBaseParasite"/>
        </authorList>
    </citation>
    <scope>IDENTIFICATION</scope>
</reference>
<feature type="compositionally biased region" description="Low complexity" evidence="11">
    <location>
        <begin position="32"/>
        <end position="49"/>
    </location>
</feature>
<comment type="similarity">
    <text evidence="2">Belongs to the TIM16/PAM16 family.</text>
</comment>
<accession>A0A915EAG8</accession>
<dbReference type="GO" id="GO:0030150">
    <property type="term" value="P:protein import into mitochondrial matrix"/>
    <property type="evidence" value="ECO:0007669"/>
    <property type="project" value="InterPro"/>
</dbReference>
<dbReference type="InterPro" id="IPR036869">
    <property type="entry name" value="J_dom_sf"/>
</dbReference>
<evidence type="ECO:0000256" key="9">
    <source>
        <dbReference type="ARBA" id="ARBA00059904"/>
    </source>
</evidence>
<name>A0A915EAG8_9BILA</name>
<evidence type="ECO:0000256" key="1">
    <source>
        <dbReference type="ARBA" id="ARBA00004443"/>
    </source>
</evidence>
<dbReference type="Gene3D" id="1.10.287.110">
    <property type="entry name" value="DnaJ domain"/>
    <property type="match status" value="1"/>
</dbReference>
<evidence type="ECO:0000313" key="13">
    <source>
        <dbReference type="WBParaSite" id="jg4591"/>
    </source>
</evidence>
<keyword evidence="7" id="KW-0496">Mitochondrion</keyword>
<keyword evidence="3" id="KW-0813">Transport</keyword>
<keyword evidence="4" id="KW-0999">Mitochondrion inner membrane</keyword>
<comment type="subcellular location">
    <subcellularLocation>
        <location evidence="1">Mitochondrion inner membrane</location>
        <topology evidence="1">Peripheral membrane protein</topology>
        <orientation evidence="1">Matrix side</orientation>
    </subcellularLocation>
</comment>
<dbReference type="AlphaFoldDB" id="A0A915EAG8"/>
<dbReference type="InterPro" id="IPR005341">
    <property type="entry name" value="Tim16"/>
</dbReference>
<evidence type="ECO:0000256" key="10">
    <source>
        <dbReference type="ARBA" id="ARBA00071356"/>
    </source>
</evidence>
<dbReference type="PANTHER" id="PTHR12388:SF0">
    <property type="entry name" value="MITOCHONDRIAL IMPORT INNER MEMBRANE TRANSLOCASE SUBUNIT TIM16"/>
    <property type="match status" value="1"/>
</dbReference>
<protein>
    <recommendedName>
        <fullName evidence="10">Mitochondrial import inner membrane translocase subunit tim-16</fullName>
    </recommendedName>
</protein>
<evidence type="ECO:0000256" key="5">
    <source>
        <dbReference type="ARBA" id="ARBA00022927"/>
    </source>
</evidence>
<evidence type="ECO:0000256" key="2">
    <source>
        <dbReference type="ARBA" id="ARBA00008817"/>
    </source>
</evidence>
<evidence type="ECO:0000256" key="3">
    <source>
        <dbReference type="ARBA" id="ARBA00022448"/>
    </source>
</evidence>
<evidence type="ECO:0000256" key="11">
    <source>
        <dbReference type="SAM" id="MobiDB-lite"/>
    </source>
</evidence>
<comment type="function">
    <text evidence="9">Regulates ATP-dependent protein translocation into the mitochondrial matrix.</text>
</comment>
<dbReference type="FunFam" id="1.10.287.110:FF:000006">
    <property type="entry name" value="Import inner membrane translocase subunit TIM16"/>
    <property type="match status" value="1"/>
</dbReference>
<keyword evidence="5" id="KW-0653">Protein transport</keyword>
<sequence>MVLRNLAKVAIAFGEAVGKAFQRAVKEEFNASKHAAQNQASASSSTSSSRKTGEQNAIRTNARMGISLQESMQILNVKPPLDPSEIEEKYKHLFEVNDKTKGGSLYLQSKVYRAKERIDEELRLKQQETKEET</sequence>
<dbReference type="PANTHER" id="PTHR12388">
    <property type="entry name" value="MITOCHONDRIA ASSOCIATED GRANULOCYTE MACROPHAGE CSF SIGNALING MOLECULE"/>
    <property type="match status" value="1"/>
</dbReference>
<proteinExistence type="inferred from homology"/>
<feature type="region of interest" description="Disordered" evidence="11">
    <location>
        <begin position="31"/>
        <end position="58"/>
    </location>
</feature>
<dbReference type="WBParaSite" id="jg4591">
    <property type="protein sequence ID" value="jg4591"/>
    <property type="gene ID" value="jg4591"/>
</dbReference>
<dbReference type="GO" id="GO:0005744">
    <property type="term" value="C:TIM23 mitochondrial import inner membrane translocase complex"/>
    <property type="evidence" value="ECO:0007669"/>
    <property type="project" value="InterPro"/>
</dbReference>
<keyword evidence="6" id="KW-0811">Translocation</keyword>